<dbReference type="PANTHER" id="PTHR30483:SF6">
    <property type="entry name" value="PERIPLASMIC BINDING PROTEIN OF ABC TRANSPORTER FOR NATURAL AMINO ACIDS"/>
    <property type="match status" value="1"/>
</dbReference>
<keyword evidence="6" id="KW-1185">Reference proteome</keyword>
<dbReference type="SUPFAM" id="SSF53822">
    <property type="entry name" value="Periplasmic binding protein-like I"/>
    <property type="match status" value="1"/>
</dbReference>
<dbReference type="CDD" id="cd06339">
    <property type="entry name" value="PBP1_YraM_LppC_lipoprotein-like"/>
    <property type="match status" value="1"/>
</dbReference>
<dbReference type="Pfam" id="PF13458">
    <property type="entry name" value="Peripla_BP_6"/>
    <property type="match status" value="1"/>
</dbReference>
<dbReference type="InterPro" id="IPR051010">
    <property type="entry name" value="BCAA_transport"/>
</dbReference>
<organism evidence="5 6">
    <name type="scientific">Parvularcula marina</name>
    <dbReference type="NCBI Taxonomy" id="2292771"/>
    <lineage>
        <taxon>Bacteria</taxon>
        <taxon>Pseudomonadati</taxon>
        <taxon>Pseudomonadota</taxon>
        <taxon>Alphaproteobacteria</taxon>
        <taxon>Parvularculales</taxon>
        <taxon>Parvularculaceae</taxon>
        <taxon>Parvularcula</taxon>
    </lineage>
</organism>
<reference evidence="5 6" key="1">
    <citation type="submission" date="2018-08" db="EMBL/GenBank/DDBJ databases">
        <title>Parvularcula sp. SM1705, isolated from surface water of the South Sea China.</title>
        <authorList>
            <person name="Sun L."/>
        </authorList>
    </citation>
    <scope>NUCLEOTIDE SEQUENCE [LARGE SCALE GENOMIC DNA]</scope>
    <source>
        <strain evidence="5 6">SM1705</strain>
    </source>
</reference>
<dbReference type="InParanoid" id="A0A371RID9"/>
<dbReference type="EMBL" id="QUQO01000001">
    <property type="protein sequence ID" value="RFB05205.1"/>
    <property type="molecule type" value="Genomic_DNA"/>
</dbReference>
<dbReference type="RefSeq" id="WP_116391837.1">
    <property type="nucleotide sequence ID" value="NZ_QUQO01000001.1"/>
</dbReference>
<evidence type="ECO:0000256" key="2">
    <source>
        <dbReference type="ARBA" id="ARBA00022729"/>
    </source>
</evidence>
<dbReference type="OrthoDB" id="7210494at2"/>
<evidence type="ECO:0000256" key="3">
    <source>
        <dbReference type="ARBA" id="ARBA00022970"/>
    </source>
</evidence>
<protein>
    <submittedName>
        <fullName evidence="5">Penicillin-binding protein activator</fullName>
    </submittedName>
</protein>
<evidence type="ECO:0000256" key="1">
    <source>
        <dbReference type="ARBA" id="ARBA00010062"/>
    </source>
</evidence>
<evidence type="ECO:0000313" key="6">
    <source>
        <dbReference type="Proteomes" id="UP000264589"/>
    </source>
</evidence>
<dbReference type="Gene3D" id="3.40.50.2300">
    <property type="match status" value="2"/>
</dbReference>
<dbReference type="InterPro" id="IPR028082">
    <property type="entry name" value="Peripla_BP_I"/>
</dbReference>
<evidence type="ECO:0000259" key="4">
    <source>
        <dbReference type="Pfam" id="PF13458"/>
    </source>
</evidence>
<dbReference type="Proteomes" id="UP000264589">
    <property type="component" value="Unassembled WGS sequence"/>
</dbReference>
<sequence>MEDALMVLTFRRHFRMLTAVLIGSMALAACETTGPSSYPDRTAEQQRPDLPEIREEEFVTVPQADRNDELVRVAILLPFTNPSENIEAAAASMLKAAQMVAFESDNKRYLLIPKDTQGTEEGARYMAEEAIREGAEIILGPLFSESVAAVSDVARPYNIPVIAFSSDSEVAGNGVYLLSFPPEAEISRVTQYALQQGYARFGLMAPYSEFGDRVARSFSTEVYNRGGNIVHTERYERSADKMIEPARRMAQFADDEFVPSYVTPRVMNANSNLAAGASSIINGDDPFRAPEDERGTGVIVNGDLSQGGYQAVLLPEQGRLLRALAPLFPYYNVNVRQVKLLGLSAWNNPLLTREPALNGGWFAAPDPSLAEGFKRRYERAYGERPARLASLAYDAALLTARLSQLPPETRFSVDTIANPNGYLGADGLFRLRSDGMVERGLAILEIRPSGIEVIDPAPRSFVEQVGF</sequence>
<dbReference type="InterPro" id="IPR028081">
    <property type="entry name" value="Leu-bd"/>
</dbReference>
<dbReference type="GO" id="GO:0006865">
    <property type="term" value="P:amino acid transport"/>
    <property type="evidence" value="ECO:0007669"/>
    <property type="project" value="UniProtKB-KW"/>
</dbReference>
<keyword evidence="3" id="KW-0029">Amino-acid transport</keyword>
<keyword evidence="3" id="KW-0813">Transport</keyword>
<name>A0A371RID9_9PROT</name>
<comment type="similarity">
    <text evidence="1">Belongs to the leucine-binding protein family.</text>
</comment>
<comment type="caution">
    <text evidence="5">The sequence shown here is derived from an EMBL/GenBank/DDBJ whole genome shotgun (WGS) entry which is preliminary data.</text>
</comment>
<dbReference type="PANTHER" id="PTHR30483">
    <property type="entry name" value="LEUCINE-SPECIFIC-BINDING PROTEIN"/>
    <property type="match status" value="1"/>
</dbReference>
<feature type="domain" description="Leucine-binding protein" evidence="4">
    <location>
        <begin position="71"/>
        <end position="251"/>
    </location>
</feature>
<proteinExistence type="inferred from homology"/>
<accession>A0A371RID9</accession>
<evidence type="ECO:0000313" key="5">
    <source>
        <dbReference type="EMBL" id="RFB05205.1"/>
    </source>
</evidence>
<dbReference type="AlphaFoldDB" id="A0A371RID9"/>
<gene>
    <name evidence="5" type="ORF">DX908_08010</name>
</gene>
<keyword evidence="2" id="KW-0732">Signal</keyword>